<sequence>MFLPRFFLVVALLLMGAMNLYAQQELALAANQKETSSAFDRLFADSSFTELKNSLGAAIKKDDKLGAGLCLKQMGHICYRLAHFPQALDYHLQADKIFRKEKQPLPLAENLNDIGVIFLHNHQPDLARQQYDEALAIYKKAGDKRGMAFTYGKIGHLFVMGHRYDSGFYYQRLALNEYVLLGDKTGMAKMNGEMGNIYEDLEKYDTAWTYFEKAQVLSQQTGDTAIYIEALNNMGDIFRKTGRYEQALPLTRQALELSLLTNELFHLGSAYRDMAKTYHLMGNNDSAYYYQRIGQAYVQEIYSRENGTQLAILKTMYDVEKQNNEIIKLKATRKITVAIVIIGLLLLMLGGLVISRQRLRIRNAHLMHEQEKQSHHAVQAMMGLQEQTLKQELELRSRELSSFTLHIMQKNQFLEKLHLQVDDMLKDDKRDQRKPLKQLQLQINQHFNHDQHWEEFRNIFDQVHQAFFLKLKEHCDTLTRSELRIVALLKMNLTSADMATLLGISEDSIRVMRYRLRKKLNLPQGESLTMFIQSL</sequence>
<dbReference type="InterPro" id="IPR036388">
    <property type="entry name" value="WH-like_DNA-bd_sf"/>
</dbReference>
<dbReference type="SMART" id="SM00028">
    <property type="entry name" value="TPR"/>
    <property type="match status" value="4"/>
</dbReference>
<dbReference type="InterPro" id="IPR011990">
    <property type="entry name" value="TPR-like_helical_dom_sf"/>
</dbReference>
<keyword evidence="1" id="KW-0802">TPR repeat</keyword>
<accession>A0A3B7MV66</accession>
<dbReference type="GO" id="GO:0003677">
    <property type="term" value="F:DNA binding"/>
    <property type="evidence" value="ECO:0007669"/>
    <property type="project" value="InterPro"/>
</dbReference>
<feature type="repeat" description="TPR" evidence="1">
    <location>
        <begin position="228"/>
        <end position="261"/>
    </location>
</feature>
<feature type="transmembrane region" description="Helical" evidence="2">
    <location>
        <begin position="335"/>
        <end position="354"/>
    </location>
</feature>
<keyword evidence="3" id="KW-0732">Signal</keyword>
<dbReference type="PANTHER" id="PTHR10098">
    <property type="entry name" value="RAPSYN-RELATED"/>
    <property type="match status" value="1"/>
</dbReference>
<evidence type="ECO:0000256" key="3">
    <source>
        <dbReference type="SAM" id="SignalP"/>
    </source>
</evidence>
<dbReference type="InterPro" id="IPR019734">
    <property type="entry name" value="TPR_rpt"/>
</dbReference>
<keyword evidence="2" id="KW-1133">Transmembrane helix</keyword>
<feature type="chain" id="PRO_5017831250" description="Tetratricopeptide repeat protein" evidence="3">
    <location>
        <begin position="23"/>
        <end position="535"/>
    </location>
</feature>
<feature type="signal peptide" evidence="3">
    <location>
        <begin position="1"/>
        <end position="22"/>
    </location>
</feature>
<dbReference type="RefSeq" id="WP_119054314.1">
    <property type="nucleotide sequence ID" value="NZ_CP032157.1"/>
</dbReference>
<protein>
    <recommendedName>
        <fullName evidence="6">Tetratricopeptide repeat protein</fullName>
    </recommendedName>
</protein>
<dbReference type="EMBL" id="CP032157">
    <property type="protein sequence ID" value="AXY78442.1"/>
    <property type="molecule type" value="Genomic_DNA"/>
</dbReference>
<dbReference type="PROSITE" id="PS50005">
    <property type="entry name" value="TPR"/>
    <property type="match status" value="2"/>
</dbReference>
<keyword evidence="2" id="KW-0472">Membrane</keyword>
<dbReference type="GO" id="GO:0006355">
    <property type="term" value="P:regulation of DNA-templated transcription"/>
    <property type="evidence" value="ECO:0007669"/>
    <property type="project" value="InterPro"/>
</dbReference>
<proteinExistence type="predicted"/>
<reference evidence="4 5" key="1">
    <citation type="submission" date="2018-09" db="EMBL/GenBank/DDBJ databases">
        <title>Genome sequencing of strain 6GH32-13.</title>
        <authorList>
            <person name="Weon H.-Y."/>
            <person name="Heo J."/>
            <person name="Kwon S.-W."/>
        </authorList>
    </citation>
    <scope>NUCLEOTIDE SEQUENCE [LARGE SCALE GENOMIC DNA]</scope>
    <source>
        <strain evidence="4 5">5GH32-13</strain>
    </source>
</reference>
<organism evidence="4 5">
    <name type="scientific">Paraflavitalea soli</name>
    <dbReference type="NCBI Taxonomy" id="2315862"/>
    <lineage>
        <taxon>Bacteria</taxon>
        <taxon>Pseudomonadati</taxon>
        <taxon>Bacteroidota</taxon>
        <taxon>Chitinophagia</taxon>
        <taxon>Chitinophagales</taxon>
        <taxon>Chitinophagaceae</taxon>
        <taxon>Paraflavitalea</taxon>
    </lineage>
</organism>
<evidence type="ECO:0000256" key="1">
    <source>
        <dbReference type="PROSITE-ProRule" id="PRU00339"/>
    </source>
</evidence>
<evidence type="ECO:0000256" key="2">
    <source>
        <dbReference type="SAM" id="Phobius"/>
    </source>
</evidence>
<evidence type="ECO:0000313" key="4">
    <source>
        <dbReference type="EMBL" id="AXY78442.1"/>
    </source>
</evidence>
<gene>
    <name evidence="4" type="ORF">D3H65_32600</name>
</gene>
<dbReference type="SUPFAM" id="SSF46894">
    <property type="entry name" value="C-terminal effector domain of the bipartite response regulators"/>
    <property type="match status" value="1"/>
</dbReference>
<keyword evidence="2" id="KW-0812">Transmembrane</keyword>
<dbReference type="KEGG" id="pseg:D3H65_32600"/>
<feature type="repeat" description="TPR" evidence="1">
    <location>
        <begin position="188"/>
        <end position="221"/>
    </location>
</feature>
<dbReference type="PROSITE" id="PS50293">
    <property type="entry name" value="TPR_REGION"/>
    <property type="match status" value="1"/>
</dbReference>
<dbReference type="Proteomes" id="UP000263900">
    <property type="component" value="Chromosome"/>
</dbReference>
<dbReference type="SUPFAM" id="SSF48452">
    <property type="entry name" value="TPR-like"/>
    <property type="match status" value="1"/>
</dbReference>
<dbReference type="InterPro" id="IPR016032">
    <property type="entry name" value="Sig_transdc_resp-reg_C-effctor"/>
</dbReference>
<dbReference type="OrthoDB" id="1523128at2"/>
<dbReference type="AlphaFoldDB" id="A0A3B7MV66"/>
<dbReference type="Gene3D" id="1.10.10.10">
    <property type="entry name" value="Winged helix-like DNA-binding domain superfamily/Winged helix DNA-binding domain"/>
    <property type="match status" value="1"/>
</dbReference>
<keyword evidence="5" id="KW-1185">Reference proteome</keyword>
<dbReference type="Gene3D" id="1.25.40.10">
    <property type="entry name" value="Tetratricopeptide repeat domain"/>
    <property type="match status" value="2"/>
</dbReference>
<dbReference type="Pfam" id="PF13424">
    <property type="entry name" value="TPR_12"/>
    <property type="match status" value="1"/>
</dbReference>
<evidence type="ECO:0000313" key="5">
    <source>
        <dbReference type="Proteomes" id="UP000263900"/>
    </source>
</evidence>
<name>A0A3B7MV66_9BACT</name>
<evidence type="ECO:0008006" key="6">
    <source>
        <dbReference type="Google" id="ProtNLM"/>
    </source>
</evidence>